<dbReference type="PRINTS" id="PR00719">
    <property type="entry name" value="LMWPTPASE"/>
</dbReference>
<feature type="domain" description="Phosphotyrosine protein phosphatase I" evidence="4">
    <location>
        <begin position="15"/>
        <end position="165"/>
    </location>
</feature>
<feature type="active site" description="Nucleophile" evidence="3">
    <location>
        <position position="21"/>
    </location>
</feature>
<dbReference type="SUPFAM" id="SSF52788">
    <property type="entry name" value="Phosphotyrosine protein phosphatases I"/>
    <property type="match status" value="1"/>
</dbReference>
<keyword evidence="2" id="KW-0378">Hydrolase</keyword>
<organism evidence="5 6">
    <name type="scientific">Pseudoprevotella muciniphila</name>
    <dbReference type="NCBI Taxonomy" id="2133944"/>
    <lineage>
        <taxon>Bacteria</taxon>
        <taxon>Pseudomonadati</taxon>
        <taxon>Bacteroidota</taxon>
        <taxon>Bacteroidia</taxon>
        <taxon>Bacteroidales</taxon>
        <taxon>Prevotellaceae</taxon>
        <taxon>Pseudoprevotella</taxon>
    </lineage>
</organism>
<keyword evidence="6" id="KW-1185">Reference proteome</keyword>
<dbReference type="InterPro" id="IPR052995">
    <property type="entry name" value="LMW-PTP"/>
</dbReference>
<dbReference type="Pfam" id="PF01451">
    <property type="entry name" value="LMWPc"/>
    <property type="match status" value="1"/>
</dbReference>
<feature type="active site" evidence="3">
    <location>
        <position position="27"/>
    </location>
</feature>
<dbReference type="RefSeq" id="WP_111897682.1">
    <property type="nucleotide sequence ID" value="NZ_CP033459.1"/>
</dbReference>
<dbReference type="CDD" id="cd16343">
    <property type="entry name" value="LMWPTP"/>
    <property type="match status" value="1"/>
</dbReference>
<dbReference type="InterPro" id="IPR036196">
    <property type="entry name" value="Ptyr_pPase_sf"/>
</dbReference>
<reference evidence="5 6" key="1">
    <citation type="submission" date="2018-11" db="EMBL/GenBank/DDBJ databases">
        <authorList>
            <person name="Na S.W."/>
            <person name="Baik M."/>
        </authorList>
    </citation>
    <scope>NUCLEOTIDE SEQUENCE [LARGE SCALE GENOMIC DNA]</scope>
    <source>
        <strain evidence="5 6">E39</strain>
    </source>
</reference>
<dbReference type="PANTHER" id="PTHR47439">
    <property type="entry name" value="LOW MOLECULAR WEIGHT PHOSPHOTYROSINE PROTEIN PHOSPHATASE-RELATED"/>
    <property type="match status" value="1"/>
</dbReference>
<dbReference type="EMBL" id="CP033459">
    <property type="protein sequence ID" value="QFQ13453.1"/>
    <property type="molecule type" value="Genomic_DNA"/>
</dbReference>
<evidence type="ECO:0000313" key="5">
    <source>
        <dbReference type="EMBL" id="QFQ13453.1"/>
    </source>
</evidence>
<accession>A0A5P8E956</accession>
<evidence type="ECO:0000256" key="3">
    <source>
        <dbReference type="PIRSR" id="PIRSR617867-1"/>
    </source>
</evidence>
<sequence length="173" mass="19643">MAEKKSIKPNDNQRIGVLFVCLGNICRSPAAEGVFASTVEKEGLADAFYVDSAGTYGGHSGDLPDYRMRQHASARGYDLTHRARLINSDDFKRFDAIVTMDESNYRNICRMARTGEEERKILRMADFLVGFDNYDEVPDPYYEGPEGFELVLDMLEASCERLMDYLLDNITKQ</sequence>
<dbReference type="GO" id="GO:0004725">
    <property type="term" value="F:protein tyrosine phosphatase activity"/>
    <property type="evidence" value="ECO:0007669"/>
    <property type="project" value="InterPro"/>
</dbReference>
<proteinExistence type="inferred from homology"/>
<evidence type="ECO:0000256" key="1">
    <source>
        <dbReference type="ARBA" id="ARBA00011063"/>
    </source>
</evidence>
<dbReference type="InterPro" id="IPR023485">
    <property type="entry name" value="Ptyr_pPase"/>
</dbReference>
<dbReference type="Gene3D" id="3.40.50.2300">
    <property type="match status" value="1"/>
</dbReference>
<protein>
    <submittedName>
        <fullName evidence="5">Low molecular weight phosphotyrosine protein phosphatase</fullName>
    </submittedName>
</protein>
<dbReference type="InterPro" id="IPR017867">
    <property type="entry name" value="Tyr_phospatase_low_mol_wt"/>
</dbReference>
<dbReference type="AlphaFoldDB" id="A0A5P8E956"/>
<name>A0A5P8E956_9BACT</name>
<dbReference type="OrthoDB" id="9784339at2"/>
<feature type="active site" description="Proton donor" evidence="3">
    <location>
        <position position="139"/>
    </location>
</feature>
<comment type="similarity">
    <text evidence="1">Belongs to the low molecular weight phosphotyrosine protein phosphatase family.</text>
</comment>
<evidence type="ECO:0000259" key="4">
    <source>
        <dbReference type="SMART" id="SM00226"/>
    </source>
</evidence>
<dbReference type="PANTHER" id="PTHR47439:SF1">
    <property type="entry name" value="ACID PHOSPHATASE"/>
    <property type="match status" value="1"/>
</dbReference>
<evidence type="ECO:0000256" key="2">
    <source>
        <dbReference type="ARBA" id="ARBA00022801"/>
    </source>
</evidence>
<gene>
    <name evidence="5" type="ORF">C7Y71_010760</name>
</gene>
<dbReference type="KEGG" id="alq:C7Y71_010760"/>
<evidence type="ECO:0000313" key="6">
    <source>
        <dbReference type="Proteomes" id="UP000249375"/>
    </source>
</evidence>
<dbReference type="Proteomes" id="UP000249375">
    <property type="component" value="Chromosome"/>
</dbReference>
<dbReference type="SMART" id="SM00226">
    <property type="entry name" value="LMWPc"/>
    <property type="match status" value="1"/>
</dbReference>